<reference evidence="1 2" key="1">
    <citation type="journal article" date="2019" name="Commun. Biol.">
        <title>The bagworm genome reveals a unique fibroin gene that provides high tensile strength.</title>
        <authorList>
            <person name="Kono N."/>
            <person name="Nakamura H."/>
            <person name="Ohtoshi R."/>
            <person name="Tomita M."/>
            <person name="Numata K."/>
            <person name="Arakawa K."/>
        </authorList>
    </citation>
    <scope>NUCLEOTIDE SEQUENCE [LARGE SCALE GENOMIC DNA]</scope>
</reference>
<proteinExistence type="predicted"/>
<dbReference type="EMBL" id="BGZK01000034">
    <property type="protein sequence ID" value="GBP09214.1"/>
    <property type="molecule type" value="Genomic_DNA"/>
</dbReference>
<protein>
    <submittedName>
        <fullName evidence="1">Uncharacterized protein</fullName>
    </submittedName>
</protein>
<evidence type="ECO:0000313" key="1">
    <source>
        <dbReference type="EMBL" id="GBP09214.1"/>
    </source>
</evidence>
<dbReference type="AlphaFoldDB" id="A0A4C1T524"/>
<evidence type="ECO:0000313" key="2">
    <source>
        <dbReference type="Proteomes" id="UP000299102"/>
    </source>
</evidence>
<comment type="caution">
    <text evidence="1">The sequence shown here is derived from an EMBL/GenBank/DDBJ whole genome shotgun (WGS) entry which is preliminary data.</text>
</comment>
<sequence>MEYRRVLREHVPVSPRAPAAVVARGSLPGATLRRAAVSVKLARRTFFIYFVLPISLGTDPRGGARDLCFKNLRDETCSRAGLAASLTSSRTHRDKSATDAELLARQLCIPFYTVASLAPFTIVLPNSKGVKLEPRHIDSLPTNKKLTTNRPSEPNATVSCARSPTALDFFVLRCAKRTRETSFEIS</sequence>
<organism evidence="1 2">
    <name type="scientific">Eumeta variegata</name>
    <name type="common">Bagworm moth</name>
    <name type="synonym">Eumeta japonica</name>
    <dbReference type="NCBI Taxonomy" id="151549"/>
    <lineage>
        <taxon>Eukaryota</taxon>
        <taxon>Metazoa</taxon>
        <taxon>Ecdysozoa</taxon>
        <taxon>Arthropoda</taxon>
        <taxon>Hexapoda</taxon>
        <taxon>Insecta</taxon>
        <taxon>Pterygota</taxon>
        <taxon>Neoptera</taxon>
        <taxon>Endopterygota</taxon>
        <taxon>Lepidoptera</taxon>
        <taxon>Glossata</taxon>
        <taxon>Ditrysia</taxon>
        <taxon>Tineoidea</taxon>
        <taxon>Psychidae</taxon>
        <taxon>Oiketicinae</taxon>
        <taxon>Eumeta</taxon>
    </lineage>
</organism>
<name>A0A4C1T524_EUMVA</name>
<gene>
    <name evidence="1" type="ORF">EVAR_4074_1</name>
</gene>
<accession>A0A4C1T524</accession>
<keyword evidence="2" id="KW-1185">Reference proteome</keyword>
<dbReference type="Proteomes" id="UP000299102">
    <property type="component" value="Unassembled WGS sequence"/>
</dbReference>